<dbReference type="SMART" id="SM00860">
    <property type="entry name" value="SMI1_KNR4"/>
    <property type="match status" value="2"/>
</dbReference>
<keyword evidence="4" id="KW-1185">Reference proteome</keyword>
<gene>
    <name evidence="3" type="ORF">ACEU3E_01885</name>
</gene>
<dbReference type="Proteomes" id="UP001575622">
    <property type="component" value="Unassembled WGS sequence"/>
</dbReference>
<evidence type="ECO:0000259" key="2">
    <source>
        <dbReference type="SMART" id="SM00860"/>
    </source>
</evidence>
<evidence type="ECO:0000313" key="3">
    <source>
        <dbReference type="EMBL" id="MFB0840909.1"/>
    </source>
</evidence>
<organism evidence="3 4">
    <name type="scientific">Paenibacillus oleatilyticus</name>
    <dbReference type="NCBI Taxonomy" id="2594886"/>
    <lineage>
        <taxon>Bacteria</taxon>
        <taxon>Bacillati</taxon>
        <taxon>Bacillota</taxon>
        <taxon>Bacilli</taxon>
        <taxon>Bacillales</taxon>
        <taxon>Paenibacillaceae</taxon>
        <taxon>Paenibacillus</taxon>
    </lineage>
</organism>
<evidence type="ECO:0000313" key="4">
    <source>
        <dbReference type="Proteomes" id="UP001575622"/>
    </source>
</evidence>
<dbReference type="RefSeq" id="WP_373948216.1">
    <property type="nucleotide sequence ID" value="NZ_JBHDLN010000001.1"/>
</dbReference>
<dbReference type="InterPro" id="IPR051873">
    <property type="entry name" value="KNR4/SMI1_regulator"/>
</dbReference>
<feature type="domain" description="Knr4/Smi1-like" evidence="2">
    <location>
        <begin position="244"/>
        <end position="384"/>
    </location>
</feature>
<reference evidence="3 4" key="1">
    <citation type="submission" date="2024-09" db="EMBL/GenBank/DDBJ databases">
        <authorList>
            <person name="Makale K.P.P."/>
            <person name="Makhzoum A."/>
            <person name="Rantong G."/>
            <person name="Rahube T.O."/>
        </authorList>
    </citation>
    <scope>NUCLEOTIDE SEQUENCE [LARGE SCALE GENOMIC DNA]</scope>
    <source>
        <strain evidence="3 4">KM_D13</strain>
    </source>
</reference>
<dbReference type="Pfam" id="PF09346">
    <property type="entry name" value="SMI1_KNR4"/>
    <property type="match status" value="2"/>
</dbReference>
<accession>A0ABV4UU47</accession>
<proteinExistence type="predicted"/>
<dbReference type="SUPFAM" id="SSF160631">
    <property type="entry name" value="SMI1/KNR4-like"/>
    <property type="match status" value="2"/>
</dbReference>
<dbReference type="EMBL" id="JBHDLN010000001">
    <property type="protein sequence ID" value="MFB0840909.1"/>
    <property type="molecule type" value="Genomic_DNA"/>
</dbReference>
<evidence type="ECO:0000256" key="1">
    <source>
        <dbReference type="SAM" id="MobiDB-lite"/>
    </source>
</evidence>
<dbReference type="Gene3D" id="3.40.1580.10">
    <property type="entry name" value="SMI1/KNR4-like"/>
    <property type="match status" value="2"/>
</dbReference>
<sequence>MQSQLKLQIERLKQILSAHGQPFAPEAGASESELRRLEDKTGIHFDRDFKDFYRFSNGSGHAYWGAVFPDGAIPVHFLPLETCEQYWPEFAEHEEDDETDGKVRGAEREIWDPRIKPYYEHKYWFPFATLNGSTLVYYDADPAPTGTYGQIIVYQHDPDFVYYAAGSFIEFLQQSNQLLEGNAADWFEDESFELPVSVSLSSAEQLPPAEGAASSATVTDDPRPEPVADARSAEQAEAEKPGRPLAEGDIAAFERKYGLALPQDYKAFLLRRNGGRPEKRRFTVLNAAISSHAMYYLPLDAAVERNLERFFVELNRGGIIPGELLPIATTPRDSFVCLELTGANQGCVYFWDRDDQEYDEEDGLKPSYKYMYLAAADFADFVYGIEWQDKMEQAVEAFVERLDGGLAGEFRQVITELKRETEDEECKEEIKKKTLVFLDRLKECLYSKAGVSRFSLNKWKAMAEALAAGGPKSESANVLIKHEKRWKLVLYGWRAVNPLSGLHEDVLTHLFALRGLIRL</sequence>
<protein>
    <submittedName>
        <fullName evidence="3">SMI1/KNR4 family protein</fullName>
    </submittedName>
</protein>
<dbReference type="PANTHER" id="PTHR47432:SF1">
    <property type="entry name" value="CELL WALL ASSEMBLY REGULATOR SMI1"/>
    <property type="match status" value="1"/>
</dbReference>
<name>A0ABV4UU47_9BACL</name>
<comment type="caution">
    <text evidence="3">The sequence shown here is derived from an EMBL/GenBank/DDBJ whole genome shotgun (WGS) entry which is preliminary data.</text>
</comment>
<dbReference type="PANTHER" id="PTHR47432">
    <property type="entry name" value="CELL WALL ASSEMBLY REGULATOR SMI1"/>
    <property type="match status" value="1"/>
</dbReference>
<feature type="region of interest" description="Disordered" evidence="1">
    <location>
        <begin position="209"/>
        <end position="245"/>
    </location>
</feature>
<dbReference type="InterPro" id="IPR018958">
    <property type="entry name" value="Knr4/Smi1-like_dom"/>
</dbReference>
<feature type="compositionally biased region" description="Basic and acidic residues" evidence="1">
    <location>
        <begin position="220"/>
        <end position="242"/>
    </location>
</feature>
<feature type="domain" description="Knr4/Smi1-like" evidence="2">
    <location>
        <begin position="28"/>
        <end position="174"/>
    </location>
</feature>
<dbReference type="InterPro" id="IPR037883">
    <property type="entry name" value="Knr4/Smi1-like_sf"/>
</dbReference>